<name>A0A449B6D6_9BACT</name>
<protein>
    <recommendedName>
        <fullName evidence="4 8">Uracil-DNA glycosylase</fullName>
        <shortName evidence="8">UDG</shortName>
        <ecNumber evidence="4 8">3.2.2.27</ecNumber>
    </recommendedName>
</protein>
<evidence type="ECO:0000256" key="6">
    <source>
        <dbReference type="ARBA" id="ARBA00022801"/>
    </source>
</evidence>
<evidence type="ECO:0000256" key="5">
    <source>
        <dbReference type="ARBA" id="ARBA00022763"/>
    </source>
</evidence>
<dbReference type="GO" id="GO:0005737">
    <property type="term" value="C:cytoplasm"/>
    <property type="evidence" value="ECO:0007669"/>
    <property type="project" value="UniProtKB-SubCell"/>
</dbReference>
<accession>A0A449B6D6</accession>
<evidence type="ECO:0000256" key="2">
    <source>
        <dbReference type="ARBA" id="ARBA00002631"/>
    </source>
</evidence>
<dbReference type="CDD" id="cd10027">
    <property type="entry name" value="UDG-F1-like"/>
    <property type="match status" value="1"/>
</dbReference>
<keyword evidence="8" id="KW-0963">Cytoplasm</keyword>
<dbReference type="NCBIfam" id="NF003588">
    <property type="entry name" value="PRK05254.1-1"/>
    <property type="match status" value="1"/>
</dbReference>
<keyword evidence="13" id="KW-1185">Reference proteome</keyword>
<evidence type="ECO:0000313" key="12">
    <source>
        <dbReference type="EMBL" id="VEU76078.1"/>
    </source>
</evidence>
<evidence type="ECO:0000256" key="3">
    <source>
        <dbReference type="ARBA" id="ARBA00008184"/>
    </source>
</evidence>
<dbReference type="OrthoDB" id="9804372at2"/>
<dbReference type="SMART" id="SM00986">
    <property type="entry name" value="UDG"/>
    <property type="match status" value="1"/>
</dbReference>
<organism evidence="12 13">
    <name type="scientific">Mycoplasmopsis columboralis</name>
    <dbReference type="NCBI Taxonomy" id="171282"/>
    <lineage>
        <taxon>Bacteria</taxon>
        <taxon>Bacillati</taxon>
        <taxon>Mycoplasmatota</taxon>
        <taxon>Mycoplasmoidales</taxon>
        <taxon>Metamycoplasmataceae</taxon>
        <taxon>Mycoplasmopsis</taxon>
    </lineage>
</organism>
<dbReference type="RefSeq" id="WP_036433978.1">
    <property type="nucleotide sequence ID" value="NZ_LR215039.1"/>
</dbReference>
<evidence type="ECO:0000256" key="10">
    <source>
        <dbReference type="RuleBase" id="RU003780"/>
    </source>
</evidence>
<evidence type="ECO:0000256" key="9">
    <source>
        <dbReference type="PROSITE-ProRule" id="PRU10072"/>
    </source>
</evidence>
<comment type="subcellular location">
    <subcellularLocation>
        <location evidence="8">Cytoplasm</location>
    </subcellularLocation>
</comment>
<dbReference type="KEGG" id="mcou:NCTC10179_00243"/>
<dbReference type="SMART" id="SM00987">
    <property type="entry name" value="UreE_C"/>
    <property type="match status" value="1"/>
</dbReference>
<comment type="function">
    <text evidence="2 8 10">Excises uracil residues from the DNA which can arise as a result of misincorporation of dUMP residues by DNA polymerase or due to deamination of cytosine.</text>
</comment>
<dbReference type="PROSITE" id="PS00130">
    <property type="entry name" value="U_DNA_GLYCOSYLASE"/>
    <property type="match status" value="1"/>
</dbReference>
<feature type="active site" description="Proton acceptor" evidence="8 9">
    <location>
        <position position="60"/>
    </location>
</feature>
<gene>
    <name evidence="8 12" type="primary">ung</name>
    <name evidence="12" type="ORF">NCTC10179_00243</name>
</gene>
<evidence type="ECO:0000256" key="7">
    <source>
        <dbReference type="ARBA" id="ARBA00023204"/>
    </source>
</evidence>
<dbReference type="NCBIfam" id="NF003592">
    <property type="entry name" value="PRK05254.1-5"/>
    <property type="match status" value="1"/>
</dbReference>
<evidence type="ECO:0000256" key="1">
    <source>
        <dbReference type="ARBA" id="ARBA00001400"/>
    </source>
</evidence>
<evidence type="ECO:0000313" key="13">
    <source>
        <dbReference type="Proteomes" id="UP000289497"/>
    </source>
</evidence>
<dbReference type="InterPro" id="IPR018085">
    <property type="entry name" value="Ura-DNA_Glyclase_AS"/>
</dbReference>
<dbReference type="HAMAP" id="MF_00148">
    <property type="entry name" value="UDG"/>
    <property type="match status" value="1"/>
</dbReference>
<keyword evidence="7 8" id="KW-0234">DNA repair</keyword>
<reference evidence="12 13" key="1">
    <citation type="submission" date="2019-01" db="EMBL/GenBank/DDBJ databases">
        <authorList>
            <consortium name="Pathogen Informatics"/>
        </authorList>
    </citation>
    <scope>NUCLEOTIDE SEQUENCE [LARGE SCALE GENOMIC DNA]</scope>
    <source>
        <strain evidence="12 13">NCTC10179</strain>
    </source>
</reference>
<dbReference type="Proteomes" id="UP000289497">
    <property type="component" value="Chromosome"/>
</dbReference>
<proteinExistence type="inferred from homology"/>
<dbReference type="GO" id="GO:0004844">
    <property type="term" value="F:uracil DNA N-glycosylase activity"/>
    <property type="evidence" value="ECO:0007669"/>
    <property type="project" value="UniProtKB-UniRule"/>
</dbReference>
<dbReference type="AlphaFoldDB" id="A0A449B6D6"/>
<dbReference type="PANTHER" id="PTHR11264">
    <property type="entry name" value="URACIL-DNA GLYCOSYLASE"/>
    <property type="match status" value="1"/>
</dbReference>
<dbReference type="Pfam" id="PF03167">
    <property type="entry name" value="UDG"/>
    <property type="match status" value="1"/>
</dbReference>
<evidence type="ECO:0000259" key="11">
    <source>
        <dbReference type="SMART" id="SM00986"/>
    </source>
</evidence>
<keyword evidence="6 8" id="KW-0378">Hydrolase</keyword>
<feature type="domain" description="Uracil-DNA glycosylase-like" evidence="11">
    <location>
        <begin position="44"/>
        <end position="204"/>
    </location>
</feature>
<dbReference type="EC" id="3.2.2.27" evidence="4 8"/>
<sequence length="219" mass="25114">MKDSFLRILQTEGQKPYFNNIIEGLREYSSFEIVPHQIDMFRPFDFFQVNETKVVILGQDPYHKANVADGLAFSTRQKVTPPSLRNIFAELKQTYPNISLESNDLTKWAKQGVLLLNTSLTTVVKKPLAHKHLGWEQFTKVVCEEIIKANKDVIFVALGKHAQEFINSLSVRPQYLFETSHPSPFSVNKGFAGSQIFKKINTTLEKLNLSVINWELKEN</sequence>
<dbReference type="PANTHER" id="PTHR11264:SF0">
    <property type="entry name" value="URACIL-DNA GLYCOSYLASE"/>
    <property type="match status" value="1"/>
</dbReference>
<dbReference type="SUPFAM" id="SSF52141">
    <property type="entry name" value="Uracil-DNA glycosylase-like"/>
    <property type="match status" value="1"/>
</dbReference>
<keyword evidence="12" id="KW-0326">Glycosidase</keyword>
<dbReference type="InterPro" id="IPR005122">
    <property type="entry name" value="Uracil-DNA_glycosylase-like"/>
</dbReference>
<dbReference type="GO" id="GO:0097510">
    <property type="term" value="P:base-excision repair, AP site formation via deaminated base removal"/>
    <property type="evidence" value="ECO:0007669"/>
    <property type="project" value="TreeGrafter"/>
</dbReference>
<evidence type="ECO:0000256" key="4">
    <source>
        <dbReference type="ARBA" id="ARBA00012030"/>
    </source>
</evidence>
<keyword evidence="5 8" id="KW-0227">DNA damage</keyword>
<dbReference type="InterPro" id="IPR002043">
    <property type="entry name" value="UDG_fam1"/>
</dbReference>
<dbReference type="InterPro" id="IPR036895">
    <property type="entry name" value="Uracil-DNA_glycosylase-like_sf"/>
</dbReference>
<evidence type="ECO:0000256" key="8">
    <source>
        <dbReference type="HAMAP-Rule" id="MF_00148"/>
    </source>
</evidence>
<dbReference type="EMBL" id="LR215039">
    <property type="protein sequence ID" value="VEU76078.1"/>
    <property type="molecule type" value="Genomic_DNA"/>
</dbReference>
<dbReference type="Gene3D" id="3.40.470.10">
    <property type="entry name" value="Uracil-DNA glycosylase-like domain"/>
    <property type="match status" value="1"/>
</dbReference>
<comment type="catalytic activity">
    <reaction evidence="1 8 10">
        <text>Hydrolyzes single-stranded DNA or mismatched double-stranded DNA and polynucleotides, releasing free uracil.</text>
        <dbReference type="EC" id="3.2.2.27"/>
    </reaction>
</comment>
<dbReference type="NCBIfam" id="TIGR00628">
    <property type="entry name" value="ung"/>
    <property type="match status" value="1"/>
</dbReference>
<comment type="similarity">
    <text evidence="3 8 10">Belongs to the uracil-DNA glycosylase (UDG) superfamily. UNG family.</text>
</comment>